<dbReference type="Pfam" id="PF10977">
    <property type="entry name" value="DUF2797"/>
    <property type="match status" value="1"/>
</dbReference>
<dbReference type="Proteomes" id="UP000218267">
    <property type="component" value="Chromosome"/>
</dbReference>
<sequence>MQKQGNISKMRTDLKDVVEYQLPIGEEMVNVNPLVGKKLSFTYLGQINCIHCGKITKTSFAQGYCYSCFTTLPQTDESILRPELDLSYLGIARDMEWAKKHTLQPHFVYLAYSGNLKVGVTRESQVPTRWMDQGASKAIKLAKTPNRHIAGVIEVALKKHFSDKTNWRAMLKLTDTEGVDLLSEKKKASQLLHPELQQYISDEDQVFEMIYPMNSQPEKVVSFGFEKEKEYSGILKGIKGQYLIFEDGKVLNIRKHNGYLVSLNVEE</sequence>
<dbReference type="InterPro" id="IPR021246">
    <property type="entry name" value="DUF2797"/>
</dbReference>
<evidence type="ECO:0008006" key="3">
    <source>
        <dbReference type="Google" id="ProtNLM"/>
    </source>
</evidence>
<organism evidence="1 2">
    <name type="scientific">Labilibaculum antarcticum</name>
    <dbReference type="NCBI Taxonomy" id="1717717"/>
    <lineage>
        <taxon>Bacteria</taxon>
        <taxon>Pseudomonadati</taxon>
        <taxon>Bacteroidota</taxon>
        <taxon>Bacteroidia</taxon>
        <taxon>Marinilabiliales</taxon>
        <taxon>Marinifilaceae</taxon>
        <taxon>Labilibaculum</taxon>
    </lineage>
</organism>
<evidence type="ECO:0000313" key="1">
    <source>
        <dbReference type="EMBL" id="BAX80075.1"/>
    </source>
</evidence>
<dbReference type="EMBL" id="AP018042">
    <property type="protein sequence ID" value="BAX80075.1"/>
    <property type="molecule type" value="Genomic_DNA"/>
</dbReference>
<dbReference type="AlphaFoldDB" id="A0A1Y1CIC8"/>
<dbReference type="RefSeq" id="WP_096428949.1">
    <property type="nucleotide sequence ID" value="NZ_AP018042.1"/>
</dbReference>
<accession>A0A1Y1CIC8</accession>
<evidence type="ECO:0000313" key="2">
    <source>
        <dbReference type="Proteomes" id="UP000218267"/>
    </source>
</evidence>
<gene>
    <name evidence="1" type="ORF">ALGA_1701</name>
</gene>
<keyword evidence="2" id="KW-1185">Reference proteome</keyword>
<name>A0A1Y1CIC8_9BACT</name>
<reference evidence="1 2" key="1">
    <citation type="journal article" date="2018" name="Mar. Genomics">
        <title>Complete genome sequence of Marinifilaceae bacterium strain SPP2, isolated from the Antarctic marine sediment.</title>
        <authorList>
            <person name="Watanabe M."/>
            <person name="Kojima H."/>
            <person name="Fukui M."/>
        </authorList>
    </citation>
    <scope>NUCLEOTIDE SEQUENCE [LARGE SCALE GENOMIC DNA]</scope>
    <source>
        <strain evidence="1 2">SPP2</strain>
    </source>
</reference>
<proteinExistence type="predicted"/>
<dbReference type="KEGG" id="mbas:ALGA_1701"/>
<dbReference type="OrthoDB" id="9775734at2"/>
<protein>
    <recommendedName>
        <fullName evidence="3">DUF2797 domain-containing protein</fullName>
    </recommendedName>
</protein>
<reference evidence="2" key="2">
    <citation type="journal article" date="2020" name="Antonie Van Leeuwenhoek">
        <title>Labilibaculum antarcticum sp. nov., a novel facultative anaerobic, psychrotorelant bacterium isolated from marine sediment of Antarctica.</title>
        <authorList>
            <person name="Watanabe M."/>
            <person name="Kojima H."/>
            <person name="Fukui M."/>
        </authorList>
    </citation>
    <scope>NUCLEOTIDE SEQUENCE [LARGE SCALE GENOMIC DNA]</scope>
    <source>
        <strain evidence="2">SPP2</strain>
    </source>
</reference>